<dbReference type="AlphaFoldDB" id="A0A9X3CM97"/>
<feature type="transmembrane region" description="Helical" evidence="6">
    <location>
        <begin position="796"/>
        <end position="821"/>
    </location>
</feature>
<dbReference type="EMBL" id="JAKRRY010000002">
    <property type="protein sequence ID" value="MCW8344985.1"/>
    <property type="molecule type" value="Genomic_DNA"/>
</dbReference>
<protein>
    <submittedName>
        <fullName evidence="8">Efflux RND transporter permease subunit</fullName>
    </submittedName>
</protein>
<feature type="transmembrane region" description="Helical" evidence="6">
    <location>
        <begin position="291"/>
        <end position="312"/>
    </location>
</feature>
<feature type="transmembrane region" description="Helical" evidence="6">
    <location>
        <begin position="265"/>
        <end position="284"/>
    </location>
</feature>
<dbReference type="Proteomes" id="UP001155587">
    <property type="component" value="Unassembled WGS sequence"/>
</dbReference>
<name>A0A9X3CM97_9VIBR</name>
<dbReference type="PANTHER" id="PTHR33406:SF13">
    <property type="entry name" value="MEMBRANE PROTEIN YDFJ"/>
    <property type="match status" value="1"/>
</dbReference>
<evidence type="ECO:0000313" key="8">
    <source>
        <dbReference type="EMBL" id="MCW8344985.1"/>
    </source>
</evidence>
<evidence type="ECO:0000256" key="4">
    <source>
        <dbReference type="ARBA" id="ARBA00022989"/>
    </source>
</evidence>
<comment type="subcellular location">
    <subcellularLocation>
        <location evidence="1">Cell membrane</location>
        <topology evidence="1">Multi-pass membrane protein</topology>
    </subcellularLocation>
</comment>
<feature type="transmembrane region" description="Helical" evidence="6">
    <location>
        <begin position="393"/>
        <end position="419"/>
    </location>
</feature>
<evidence type="ECO:0000256" key="5">
    <source>
        <dbReference type="ARBA" id="ARBA00023136"/>
    </source>
</evidence>
<proteinExistence type="predicted"/>
<dbReference type="SUPFAM" id="SSF82866">
    <property type="entry name" value="Multidrug efflux transporter AcrB transmembrane domain"/>
    <property type="match status" value="2"/>
</dbReference>
<evidence type="ECO:0000313" key="9">
    <source>
        <dbReference type="Proteomes" id="UP001155587"/>
    </source>
</evidence>
<evidence type="ECO:0000256" key="1">
    <source>
        <dbReference type="ARBA" id="ARBA00004651"/>
    </source>
</evidence>
<feature type="transmembrane region" description="Helical" evidence="6">
    <location>
        <begin position="772"/>
        <end position="790"/>
    </location>
</feature>
<organism evidence="8 9">
    <name type="scientific">Vibrio qingdaonensis</name>
    <dbReference type="NCBI Taxonomy" id="2829491"/>
    <lineage>
        <taxon>Bacteria</taxon>
        <taxon>Pseudomonadati</taxon>
        <taxon>Pseudomonadota</taxon>
        <taxon>Gammaproteobacteria</taxon>
        <taxon>Vibrionales</taxon>
        <taxon>Vibrionaceae</taxon>
        <taxon>Vibrio</taxon>
    </lineage>
</organism>
<dbReference type="InterPro" id="IPR004869">
    <property type="entry name" value="MMPL_dom"/>
</dbReference>
<feature type="transmembrane region" description="Helical" evidence="6">
    <location>
        <begin position="440"/>
        <end position="460"/>
    </location>
</feature>
<feature type="transmembrane region" description="Helical" evidence="6">
    <location>
        <begin position="362"/>
        <end position="381"/>
    </location>
</feature>
<keyword evidence="4 6" id="KW-1133">Transmembrane helix</keyword>
<keyword evidence="9" id="KW-1185">Reference proteome</keyword>
<accession>A0A9X3CM97</accession>
<feature type="transmembrane region" description="Helical" evidence="6">
    <location>
        <begin position="705"/>
        <end position="725"/>
    </location>
</feature>
<dbReference type="PANTHER" id="PTHR33406">
    <property type="entry name" value="MEMBRANE PROTEIN MJ1562-RELATED"/>
    <property type="match status" value="1"/>
</dbReference>
<evidence type="ECO:0000256" key="2">
    <source>
        <dbReference type="ARBA" id="ARBA00022475"/>
    </source>
</evidence>
<keyword evidence="5 6" id="KW-0472">Membrane</keyword>
<keyword evidence="2" id="KW-1003">Cell membrane</keyword>
<dbReference type="InterPro" id="IPR050545">
    <property type="entry name" value="Mycobact_MmpL"/>
</dbReference>
<comment type="caution">
    <text evidence="8">The sequence shown here is derived from an EMBL/GenBank/DDBJ whole genome shotgun (WGS) entry which is preliminary data.</text>
</comment>
<gene>
    <name evidence="8" type="ORF">MD535_02940</name>
</gene>
<evidence type="ECO:0000256" key="3">
    <source>
        <dbReference type="ARBA" id="ARBA00022692"/>
    </source>
</evidence>
<dbReference type="GO" id="GO:0005886">
    <property type="term" value="C:plasma membrane"/>
    <property type="evidence" value="ECO:0007669"/>
    <property type="project" value="UniProtKB-SubCell"/>
</dbReference>
<feature type="transmembrane region" description="Helical" evidence="6">
    <location>
        <begin position="318"/>
        <end position="341"/>
    </location>
</feature>
<feature type="transmembrane region" description="Helical" evidence="6">
    <location>
        <begin position="731"/>
        <end position="752"/>
    </location>
</feature>
<evidence type="ECO:0000256" key="6">
    <source>
        <dbReference type="SAM" id="Phobius"/>
    </source>
</evidence>
<keyword evidence="3 6" id="KW-0812">Transmembrane</keyword>
<dbReference type="Pfam" id="PF03176">
    <property type="entry name" value="MMPL"/>
    <property type="match status" value="1"/>
</dbReference>
<evidence type="ECO:0000259" key="7">
    <source>
        <dbReference type="Pfam" id="PF03176"/>
    </source>
</evidence>
<feature type="domain" description="Membrane transport protein MMPL" evidence="7">
    <location>
        <begin position="45"/>
        <end position="430"/>
    </location>
</feature>
<dbReference type="Gene3D" id="1.20.1640.10">
    <property type="entry name" value="Multidrug efflux transporter AcrB transmembrane domain"/>
    <property type="match status" value="2"/>
</dbReference>
<dbReference type="RefSeq" id="WP_265673441.1">
    <property type="nucleotide sequence ID" value="NZ_JAKRRY010000002.1"/>
</dbReference>
<sequence length="840" mass="91227">MNQLITLIQRFPKCILLFVLALTAASAWYGQQHFKMNADLSSLVKQDGAWVDNLAHLEEAFPETGNVVVLVTSQDGELAKQSVESLADELASSSVIKDVFAPSTLSWFQQHALGFIDDSDYQTLEKMVSQQVAPLVAGANAQRLEVYLGQLIDRNSHIATRALGSDSSVERDKANENILEPLLLAASGQKFDWARELSGHITSPTAYAITLVAQPDDSVKEPNRAIIEAIHHAVTAAELPSSVAVQITGQAALDFDEIVDANNSIAIAGSASLIGLVLILAIGIRSLRVIVACYLTVIIGLVWTFAAGLFVVGSYNTISIVFMVMFIGLAVDFSIHLCLHIQELRIKGEDNRHSLTHAVAHSFRPLALCALSSGIGFLSFYPTAYTGLGELGIVSALGMLLGLLATFVVIPLFFTLFGYPTVKHKTDTRYFSAFGHGLATYKRTITFLMVCLSLVMGYGATQFKFDFSTLVLKNPQSESVLGLYALQQHGLGSSYQLYAVAKNEQEAKQWKSQLLNEPTISQVIIASDFMPTELAQRTQQLSDVLQPNMTAKPLSLSEFKRLAVEKGWPNAERIPTMANDSADLGSLTQALFSSVDSDTLSAITSNATGLNIDEDLPRSLYQRYISKQGEWLVAITPLGDMSNVEELNQFISDVQFIAPNATGRAVAEKEVGGIVVDAFRAAILMSILAIALILIWTVNKKRDIVLIFIPLGLATITTLGMMYWLNLSMNMANIIVVPLIFGLGVDNGIHIVKRFRAVGSLEGFFKTSTPKASLISCLTTLATFGALIVAKHQGMHSIGMVLTIALSSILVYSLVLLPIMLEATKKSEKISEVEASSKER</sequence>
<feature type="transmembrane region" description="Helical" evidence="6">
    <location>
        <begin position="678"/>
        <end position="698"/>
    </location>
</feature>
<reference evidence="8" key="1">
    <citation type="submission" date="2022-02" db="EMBL/GenBank/DDBJ databases">
        <title>Vibrio sp. nov, a new bacterium isolated from seawater.</title>
        <authorList>
            <person name="Yuan Y."/>
        </authorList>
    </citation>
    <scope>NUCLEOTIDE SEQUENCE</scope>
    <source>
        <strain evidence="8">ZSDZ65</strain>
    </source>
</reference>